<evidence type="ECO:0000313" key="1">
    <source>
        <dbReference type="EMBL" id="PKI80408.1"/>
    </source>
</evidence>
<comment type="caution">
    <text evidence="1">The sequence shown here is derived from an EMBL/GenBank/DDBJ whole genome shotgun (WGS) entry which is preliminary data.</text>
</comment>
<dbReference type="KEGG" id="ahs:AHALO_1344"/>
<evidence type="ECO:0000313" key="2">
    <source>
        <dbReference type="Proteomes" id="UP000233248"/>
    </source>
</evidence>
<accession>A0A2N1J1H7</accession>
<protein>
    <submittedName>
        <fullName evidence="1">Uncharacterized protein</fullName>
    </submittedName>
</protein>
<dbReference type="EMBL" id="NXIF01000036">
    <property type="protein sequence ID" value="PKI80408.1"/>
    <property type="molecule type" value="Genomic_DNA"/>
</dbReference>
<dbReference type="OrthoDB" id="9936473at2"/>
<reference evidence="1 2" key="1">
    <citation type="submission" date="2017-09" db="EMBL/GenBank/DDBJ databases">
        <title>Genomics of the genus Arcobacter.</title>
        <authorList>
            <person name="Perez-Cataluna A."/>
            <person name="Figueras M.J."/>
            <person name="Salas-Masso N."/>
        </authorList>
    </citation>
    <scope>NUCLEOTIDE SEQUENCE [LARGE SCALE GENOMIC DNA]</scope>
    <source>
        <strain evidence="1 2">DSM 18005</strain>
    </source>
</reference>
<proteinExistence type="predicted"/>
<dbReference type="Proteomes" id="UP000233248">
    <property type="component" value="Unassembled WGS sequence"/>
</dbReference>
<gene>
    <name evidence="1" type="ORF">CP960_09685</name>
</gene>
<dbReference type="RefSeq" id="WP_101185215.1">
    <property type="nucleotide sequence ID" value="NZ_CP031218.1"/>
</dbReference>
<organism evidence="1 2">
    <name type="scientific">Malaciobacter halophilus</name>
    <dbReference type="NCBI Taxonomy" id="197482"/>
    <lineage>
        <taxon>Bacteria</taxon>
        <taxon>Pseudomonadati</taxon>
        <taxon>Campylobacterota</taxon>
        <taxon>Epsilonproteobacteria</taxon>
        <taxon>Campylobacterales</taxon>
        <taxon>Arcobacteraceae</taxon>
        <taxon>Malaciobacter</taxon>
    </lineage>
</organism>
<sequence length="72" mass="8407">MKTNIKTKNDIAKQLGNNLVISTYSSDTEIKQIIEKTIQYVKAIPEEQKEEIITLTLSYIKKRVEKKLLHFL</sequence>
<dbReference type="AlphaFoldDB" id="A0A2N1J1H7"/>
<keyword evidence="2" id="KW-1185">Reference proteome</keyword>
<name>A0A2N1J1H7_9BACT</name>